<feature type="region of interest" description="Disordered" evidence="3">
    <location>
        <begin position="1"/>
        <end position="39"/>
    </location>
</feature>
<keyword evidence="2" id="KW-0378">Hydrolase</keyword>
<protein>
    <submittedName>
        <fullName evidence="5 6">Uncharacterized protein LOC106469189 isoform X1</fullName>
    </submittedName>
</protein>
<evidence type="ECO:0000313" key="5">
    <source>
        <dbReference type="RefSeq" id="XP_022254097.1"/>
    </source>
</evidence>
<dbReference type="RefSeq" id="XP_022254112.1">
    <property type="nucleotide sequence ID" value="XM_022398404.1"/>
</dbReference>
<feature type="region of interest" description="Disordered" evidence="3">
    <location>
        <begin position="172"/>
        <end position="196"/>
    </location>
</feature>
<dbReference type="Proteomes" id="UP000694941">
    <property type="component" value="Unplaced"/>
</dbReference>
<dbReference type="Pfam" id="PF01026">
    <property type="entry name" value="TatD_DNase"/>
    <property type="match status" value="1"/>
</dbReference>
<dbReference type="GeneID" id="106469189"/>
<organism evidence="4 8">
    <name type="scientific">Limulus polyphemus</name>
    <name type="common">Atlantic horseshoe crab</name>
    <dbReference type="NCBI Taxonomy" id="6850"/>
    <lineage>
        <taxon>Eukaryota</taxon>
        <taxon>Metazoa</taxon>
        <taxon>Ecdysozoa</taxon>
        <taxon>Arthropoda</taxon>
        <taxon>Chelicerata</taxon>
        <taxon>Merostomata</taxon>
        <taxon>Xiphosura</taxon>
        <taxon>Limulidae</taxon>
        <taxon>Limulus</taxon>
    </lineage>
</organism>
<comment type="similarity">
    <text evidence="1">Belongs to the metallo-dependent hydrolases superfamily. TatD-type hydrolase family.</text>
</comment>
<dbReference type="Gene3D" id="3.20.20.140">
    <property type="entry name" value="Metal-dependent hydrolases"/>
    <property type="match status" value="1"/>
</dbReference>
<dbReference type="CDD" id="cd01310">
    <property type="entry name" value="TatD_DNAse"/>
    <property type="match status" value="1"/>
</dbReference>
<keyword evidence="4" id="KW-1185">Reference proteome</keyword>
<dbReference type="InterPro" id="IPR001130">
    <property type="entry name" value="TatD-like"/>
</dbReference>
<gene>
    <name evidence="5 6 7 8 9" type="primary">LOC106469189</name>
</gene>
<dbReference type="RefSeq" id="XP_022254103.1">
    <property type="nucleotide sequence ID" value="XM_022398395.1"/>
</dbReference>
<feature type="compositionally biased region" description="Polar residues" evidence="3">
    <location>
        <begin position="424"/>
        <end position="441"/>
    </location>
</feature>
<evidence type="ECO:0000313" key="8">
    <source>
        <dbReference type="RefSeq" id="XP_022254112.1"/>
    </source>
</evidence>
<feature type="region of interest" description="Disordered" evidence="3">
    <location>
        <begin position="54"/>
        <end position="94"/>
    </location>
</feature>
<dbReference type="InterPro" id="IPR018228">
    <property type="entry name" value="DNase_TatD-rel_CS"/>
</dbReference>
<dbReference type="PROSITE" id="PS01091">
    <property type="entry name" value="TATD_3"/>
    <property type="match status" value="1"/>
</dbReference>
<evidence type="ECO:0000256" key="1">
    <source>
        <dbReference type="ARBA" id="ARBA00009275"/>
    </source>
</evidence>
<evidence type="ECO:0000313" key="6">
    <source>
        <dbReference type="RefSeq" id="XP_022254100.1"/>
    </source>
</evidence>
<name>A0ABM1TE06_LIMPO</name>
<dbReference type="RefSeq" id="XP_022254100.1">
    <property type="nucleotide sequence ID" value="XM_022398392.1"/>
</dbReference>
<dbReference type="RefSeq" id="XP_022254097.1">
    <property type="nucleotide sequence ID" value="XM_022398389.1"/>
</dbReference>
<proteinExistence type="inferred from homology"/>
<dbReference type="RefSeq" id="XP_022254119.1">
    <property type="nucleotide sequence ID" value="XM_022398411.1"/>
</dbReference>
<accession>A0ABM1TE06</accession>
<dbReference type="PROSITE" id="PS01137">
    <property type="entry name" value="TATD_1"/>
    <property type="match status" value="1"/>
</dbReference>
<evidence type="ECO:0000256" key="2">
    <source>
        <dbReference type="ARBA" id="ARBA00022801"/>
    </source>
</evidence>
<evidence type="ECO:0000256" key="3">
    <source>
        <dbReference type="SAM" id="MobiDB-lite"/>
    </source>
</evidence>
<dbReference type="PANTHER" id="PTHR46363:SF1">
    <property type="entry name" value="DEOXYRIBONUCLEASE TATDN2-RELATED"/>
    <property type="match status" value="1"/>
</dbReference>
<dbReference type="SUPFAM" id="SSF51556">
    <property type="entry name" value="Metallo-dependent hydrolases"/>
    <property type="match status" value="1"/>
</dbReference>
<evidence type="ECO:0000313" key="4">
    <source>
        <dbReference type="Proteomes" id="UP000694941"/>
    </source>
</evidence>
<dbReference type="InterPro" id="IPR032466">
    <property type="entry name" value="Metal_Hydrolase"/>
</dbReference>
<feature type="region of interest" description="Disordered" evidence="3">
    <location>
        <begin position="421"/>
        <end position="456"/>
    </location>
</feature>
<feature type="compositionally biased region" description="Basic and acidic residues" evidence="3">
    <location>
        <begin position="85"/>
        <end position="94"/>
    </location>
</feature>
<dbReference type="PROSITE" id="PS01090">
    <property type="entry name" value="TATD_2"/>
    <property type="match status" value="1"/>
</dbReference>
<dbReference type="PANTHER" id="PTHR46363">
    <property type="entry name" value="DEOXYRIBONUCLEASE TATDN2-RELATED"/>
    <property type="match status" value="1"/>
</dbReference>
<reference evidence="5 6" key="1">
    <citation type="submission" date="2025-05" db="UniProtKB">
        <authorList>
            <consortium name="RefSeq"/>
        </authorList>
    </citation>
    <scope>IDENTIFICATION</scope>
    <source>
        <tissue evidence="5 6">Muscle</tissue>
    </source>
</reference>
<evidence type="ECO:0000313" key="9">
    <source>
        <dbReference type="RefSeq" id="XP_022254119.1"/>
    </source>
</evidence>
<sequence>MSFQKLFNKLPFSKSKAEEEQKKQCKPVLSTSSPCPEMDYKKCETKSFELASTKNVEESDKMLPKKNKTPHLLPGGNGSKKRKERSPDTEEADTKIEVKKSFIQHIFGKHSTDHCQDSKALSSCHTSDKKNLCTDSEDHSSFLPENKFLKSLHHRAKSFNFYRSNQKEKTFSLEHSSTQKGHEKAAHTIPGSPDLSVDSSSDSFSVLVCSQEDITFDSNQNFSYSFEEIDAKDEDCDKTLVENIDDSEDDLDHIATLSQSPLLIRDVFRILSTTQKVGTCSPVLNINNTGEKGGSLLQPKSIEEPSENCKQIIQVPPSTPNIHQQLNSELDLIQYHKGKTNVKLEFDSSEEEGEIKDDDGDFISRPYNGSYLSCNIKDNAVDKDSHGKHNSNHSENIHHFTPQWTEGSVYSRQLLKITYPESPLGSSTSNVDNQREFSSSPPWLHQKRDRNSNSDNIEVERVKDLSFSFDVSLAASCNRSLEVNAYSQVDKWPFKSPRVTPPCTNKNLQRHLSWGSVRDKSTSLADISPYLASVTSPSTSTISRKLTSRFKLPQYNINGLMSFEPGVDIIDTHCHLDFLFRRIGFKGTYSQYQLVNKDTYPVCYGGCITDFCDPSTFGLPILWKDLLEEDKIWATFGCHPHMAEQYNPEIEMHLIDALQHDKVVALGEVGLDYSPKNSCARKIQHHVLRKQLKIAVAHNVPIVIHCRDAHEDCLKILKEEVPCDHFIHRHCFTGNWDEAILWLETFPNLYIGLTALVTFPAATDVHEVARKVPLNRLLLETDTPYFLPRLAPRKMKWSHPGMVIHVAAQITKLRETTSLNEILKIVRCNTRRMYKI</sequence>
<evidence type="ECO:0000313" key="7">
    <source>
        <dbReference type="RefSeq" id="XP_022254103.1"/>
    </source>
</evidence>